<feature type="compositionally biased region" description="Basic and acidic residues" evidence="1">
    <location>
        <begin position="382"/>
        <end position="391"/>
    </location>
</feature>
<feature type="compositionally biased region" description="Low complexity" evidence="1">
    <location>
        <begin position="392"/>
        <end position="411"/>
    </location>
</feature>
<feature type="compositionally biased region" description="Low complexity" evidence="1">
    <location>
        <begin position="421"/>
        <end position="430"/>
    </location>
</feature>
<feature type="region of interest" description="Disordered" evidence="1">
    <location>
        <begin position="21"/>
        <end position="64"/>
    </location>
</feature>
<evidence type="ECO:0000313" key="4">
    <source>
        <dbReference type="Proteomes" id="UP000324233"/>
    </source>
</evidence>
<evidence type="ECO:0000313" key="3">
    <source>
        <dbReference type="EMBL" id="QEH38059.1"/>
    </source>
</evidence>
<feature type="compositionally biased region" description="Basic and acidic residues" evidence="1">
    <location>
        <begin position="511"/>
        <end position="522"/>
    </location>
</feature>
<gene>
    <name evidence="3" type="ORF">OJF2_66550</name>
</gene>
<evidence type="ECO:0000256" key="1">
    <source>
        <dbReference type="SAM" id="MobiDB-lite"/>
    </source>
</evidence>
<feature type="chain" id="PRO_5022726754" description="DUF4398 domain-containing protein" evidence="2">
    <location>
        <begin position="25"/>
        <end position="840"/>
    </location>
</feature>
<feature type="compositionally biased region" description="Low complexity" evidence="1">
    <location>
        <begin position="328"/>
        <end position="341"/>
    </location>
</feature>
<feature type="compositionally biased region" description="Low complexity" evidence="1">
    <location>
        <begin position="523"/>
        <end position="533"/>
    </location>
</feature>
<feature type="compositionally biased region" description="Low complexity" evidence="1">
    <location>
        <begin position="453"/>
        <end position="482"/>
    </location>
</feature>
<dbReference type="Proteomes" id="UP000324233">
    <property type="component" value="Chromosome"/>
</dbReference>
<feature type="compositionally biased region" description="Low complexity" evidence="1">
    <location>
        <begin position="40"/>
        <end position="58"/>
    </location>
</feature>
<feature type="compositionally biased region" description="Low complexity" evidence="1">
    <location>
        <begin position="281"/>
        <end position="304"/>
    </location>
</feature>
<dbReference type="KEGG" id="agv:OJF2_66550"/>
<feature type="compositionally biased region" description="Polar residues" evidence="1">
    <location>
        <begin position="21"/>
        <end position="31"/>
    </location>
</feature>
<keyword evidence="4" id="KW-1185">Reference proteome</keyword>
<accession>A0A5B9WCU7</accession>
<feature type="signal peptide" evidence="2">
    <location>
        <begin position="1"/>
        <end position="24"/>
    </location>
</feature>
<feature type="compositionally biased region" description="Basic and acidic residues" evidence="1">
    <location>
        <begin position="641"/>
        <end position="658"/>
    </location>
</feature>
<proteinExistence type="predicted"/>
<dbReference type="OrthoDB" id="288935at2"/>
<feature type="compositionally biased region" description="Low complexity" evidence="1">
    <location>
        <begin position="621"/>
        <end position="630"/>
    </location>
</feature>
<dbReference type="AlphaFoldDB" id="A0A5B9WCU7"/>
<feature type="compositionally biased region" description="Basic and acidic residues" evidence="1">
    <location>
        <begin position="187"/>
        <end position="197"/>
    </location>
</feature>
<dbReference type="RefSeq" id="WP_148597539.1">
    <property type="nucleotide sequence ID" value="NZ_CP042997.1"/>
</dbReference>
<evidence type="ECO:0008006" key="5">
    <source>
        <dbReference type="Google" id="ProtNLM"/>
    </source>
</evidence>
<keyword evidence="2" id="KW-0732">Signal</keyword>
<evidence type="ECO:0000256" key="2">
    <source>
        <dbReference type="SAM" id="SignalP"/>
    </source>
</evidence>
<organism evidence="3 4">
    <name type="scientific">Aquisphaera giovannonii</name>
    <dbReference type="NCBI Taxonomy" id="406548"/>
    <lineage>
        <taxon>Bacteria</taxon>
        <taxon>Pseudomonadati</taxon>
        <taxon>Planctomycetota</taxon>
        <taxon>Planctomycetia</taxon>
        <taxon>Isosphaerales</taxon>
        <taxon>Isosphaeraceae</taxon>
        <taxon>Aquisphaera</taxon>
    </lineage>
</organism>
<feature type="region of interest" description="Disordered" evidence="1">
    <location>
        <begin position="161"/>
        <end position="677"/>
    </location>
</feature>
<feature type="compositionally biased region" description="Low complexity" evidence="1">
    <location>
        <begin position="208"/>
        <end position="232"/>
    </location>
</feature>
<reference evidence="3 4" key="1">
    <citation type="submission" date="2019-08" db="EMBL/GenBank/DDBJ databases">
        <title>Deep-cultivation of Planctomycetes and their phenomic and genomic characterization uncovers novel biology.</title>
        <authorList>
            <person name="Wiegand S."/>
            <person name="Jogler M."/>
            <person name="Boedeker C."/>
            <person name="Pinto D."/>
            <person name="Vollmers J."/>
            <person name="Rivas-Marin E."/>
            <person name="Kohn T."/>
            <person name="Peeters S.H."/>
            <person name="Heuer A."/>
            <person name="Rast P."/>
            <person name="Oberbeckmann S."/>
            <person name="Bunk B."/>
            <person name="Jeske O."/>
            <person name="Meyerdierks A."/>
            <person name="Storesund J.E."/>
            <person name="Kallscheuer N."/>
            <person name="Luecker S."/>
            <person name="Lage O.M."/>
            <person name="Pohl T."/>
            <person name="Merkel B.J."/>
            <person name="Hornburger P."/>
            <person name="Mueller R.-W."/>
            <person name="Bruemmer F."/>
            <person name="Labrenz M."/>
            <person name="Spormann A.M."/>
            <person name="Op den Camp H."/>
            <person name="Overmann J."/>
            <person name="Amann R."/>
            <person name="Jetten M.S.M."/>
            <person name="Mascher T."/>
            <person name="Medema M.H."/>
            <person name="Devos D.P."/>
            <person name="Kaster A.-K."/>
            <person name="Ovreas L."/>
            <person name="Rohde M."/>
            <person name="Galperin M.Y."/>
            <person name="Jogler C."/>
        </authorList>
    </citation>
    <scope>NUCLEOTIDE SEQUENCE [LARGE SCALE GENOMIC DNA]</scope>
    <source>
        <strain evidence="3 4">OJF2</strain>
    </source>
</reference>
<dbReference type="EMBL" id="CP042997">
    <property type="protein sequence ID" value="QEH38059.1"/>
    <property type="molecule type" value="Genomic_DNA"/>
</dbReference>
<sequence length="840" mass="86285" precursor="true">MRPSTTALTTTILGAALAAQTVSAQQSSPPSSWRRDGNRATATASEPSPSSQPISAAADEQDPTINMAASRGARYLMRNGIDYINYQEYERALKFLREAENRQRELSEPEKRTLKQAIERAQRGLREAVGAESPYAVSQRPRRTGGFAPARTTSQLARVRMPDVPGEKAPATASLAQGAEQGKARTPSREGDDRGDPIRLAGAEVVDATPGGAPSPAGPEASAEPAATAGPGDQPAMLPLADETPDPAKMPPTYRAIRRATSFDDAPAVAGSGTITPPAGPQHATAAAAGQPVAEPVAAAEPAAGLPPVSDDAPAVAGSGTITPPPARLEATAPAEPAALASPDVGEPSRLGAEAMPQLDPKADGPAGPQVAAESPAPVANADREYAKPKADAGATPAAAPAPVGGPAPAAIDLEPPSDPAPKAADASPATDREELPALPLNDPGRPEPKPDAGPASSPAAASAPADFPAPPAAGTATPAGDDLPQLPLQGASEDARQPAPRAEAPAAPKPEAEAAKAEAPKAEPVPAVAAAVDDLPATPSSAPGRGDGASQAEALPPPAAEVAASPAPAAEPVPAAEPAAKPEAVPSPSGPARGDDPAAAPSAVEPGATMPDSGAGLGGAASPLGLPSAEAPKSTLLPEQQRRIEEIARRQDEEMRRNPIRPGQPAPGNRDTDLPASDARNQTVTQIDISRAPSPAEARPIRAIPVPDDFVPLGKREWSPQRKMWAAAATCHLPLYFQDPMLERYGHSAETYFGRAGRFLTYPVDDPRQTTQRNQLIQPAFSSALFAWQILTLPYALVVDPPWEAQYDLGYWRPGDKIPTDLYYQPLYGTGPPLRGKNY</sequence>
<feature type="compositionally biased region" description="Low complexity" evidence="1">
    <location>
        <begin position="561"/>
        <end position="604"/>
    </location>
</feature>
<name>A0A5B9WCU7_9BACT</name>
<protein>
    <recommendedName>
        <fullName evidence="5">DUF4398 domain-containing protein</fullName>
    </recommendedName>
</protein>